<protein>
    <recommendedName>
        <fullName evidence="2">Phospholipid scramblase</fullName>
    </recommendedName>
</protein>
<dbReference type="PANTHER" id="PTHR23248:SF9">
    <property type="entry name" value="PHOSPHOLIPID SCRAMBLASE"/>
    <property type="match status" value="1"/>
</dbReference>
<evidence type="ECO:0000256" key="2">
    <source>
        <dbReference type="RuleBase" id="RU363116"/>
    </source>
</evidence>
<dbReference type="EMBL" id="HBER01042474">
    <property type="protein sequence ID" value="CAD8546109.1"/>
    <property type="molecule type" value="Transcribed_RNA"/>
</dbReference>
<dbReference type="AlphaFoldDB" id="A0A7S0P2R7"/>
<proteinExistence type="inferred from homology"/>
<dbReference type="InterPro" id="IPR005552">
    <property type="entry name" value="Scramblase"/>
</dbReference>
<comment type="similarity">
    <text evidence="1 2">Belongs to the phospholipid scramblase family.</text>
</comment>
<dbReference type="GO" id="GO:0005886">
    <property type="term" value="C:plasma membrane"/>
    <property type="evidence" value="ECO:0007669"/>
    <property type="project" value="TreeGrafter"/>
</dbReference>
<dbReference type="PANTHER" id="PTHR23248">
    <property type="entry name" value="PHOSPHOLIPID SCRAMBLASE-RELATED"/>
    <property type="match status" value="1"/>
</dbReference>
<dbReference type="Pfam" id="PF03803">
    <property type="entry name" value="Scramblase"/>
    <property type="match status" value="1"/>
</dbReference>
<reference evidence="3" key="1">
    <citation type="submission" date="2021-01" db="EMBL/GenBank/DDBJ databases">
        <authorList>
            <person name="Corre E."/>
            <person name="Pelletier E."/>
            <person name="Niang G."/>
            <person name="Scheremetjew M."/>
            <person name="Finn R."/>
            <person name="Kale V."/>
            <person name="Holt S."/>
            <person name="Cochrane G."/>
            <person name="Meng A."/>
            <person name="Brown T."/>
            <person name="Cohen L."/>
        </authorList>
    </citation>
    <scope>NUCLEOTIDE SEQUENCE</scope>
    <source>
        <strain evidence="3">RCC1130</strain>
    </source>
</reference>
<dbReference type="GO" id="GO:0017128">
    <property type="term" value="F:phospholipid scramblase activity"/>
    <property type="evidence" value="ECO:0007669"/>
    <property type="project" value="InterPro"/>
</dbReference>
<sequence length="362" mass="38921">MTQIPVAYAEPVAPLLAVPAVPVAVPSGTAALQGVPSVHIGPQDQVPLLDSTTAGILANVSSFTIKQRVKWWEALTQGCIEQANTYDIFDNATGAHLFIAQEVSDDCTRCCCAPHHNVRVDFRLVNSQERLWQKGEGFQTVMSMERQGCGDKCCLGCCICSDSCKDGFYLQAGGQVRQVGEVGPTDYTIGYAQQPDCGGYFTPTINLFNRTTGDGGYQPIAKIEGPCLFGGCSELCCSSSFPVSSLMADESLHTKKMLGNLAIITKEKPRNCKGCARELFTDSDSFTLTYKEGIGLTPQQKATMMAGLLLADYMLFEQDNGMCECKNNALYITFFDYYCCGCVGSCSIKLQNNNSGGGGGGE</sequence>
<organism evidence="3">
    <name type="scientific">Calcidiscus leptoporus</name>
    <dbReference type="NCBI Taxonomy" id="127549"/>
    <lineage>
        <taxon>Eukaryota</taxon>
        <taxon>Haptista</taxon>
        <taxon>Haptophyta</taxon>
        <taxon>Prymnesiophyceae</taxon>
        <taxon>Coccolithales</taxon>
        <taxon>Calcidiscaceae</taxon>
        <taxon>Calcidiscus</taxon>
    </lineage>
</organism>
<evidence type="ECO:0000313" key="3">
    <source>
        <dbReference type="EMBL" id="CAD8546109.1"/>
    </source>
</evidence>
<name>A0A7S0P2R7_9EUKA</name>
<gene>
    <name evidence="3" type="ORF">CLEP1334_LOCUS21399</name>
</gene>
<evidence type="ECO:0000256" key="1">
    <source>
        <dbReference type="ARBA" id="ARBA00005350"/>
    </source>
</evidence>
<accession>A0A7S0P2R7</accession>